<keyword evidence="3" id="KW-1185">Reference proteome</keyword>
<comment type="caution">
    <text evidence="2">The sequence shown here is derived from an EMBL/GenBank/DDBJ whole genome shotgun (WGS) entry which is preliminary data.</text>
</comment>
<dbReference type="Gene3D" id="3.40.50.720">
    <property type="entry name" value="NAD(P)-binding Rossmann-like Domain"/>
    <property type="match status" value="1"/>
</dbReference>
<evidence type="ECO:0000259" key="1">
    <source>
        <dbReference type="Pfam" id="PF13460"/>
    </source>
</evidence>
<accession>A0ABQ3GGI5</accession>
<dbReference type="RefSeq" id="WP_189349383.1">
    <property type="nucleotide sequence ID" value="NZ_BMXK01000005.1"/>
</dbReference>
<reference evidence="3" key="1">
    <citation type="journal article" date="2019" name="Int. J. Syst. Evol. Microbiol.">
        <title>The Global Catalogue of Microorganisms (GCM) 10K type strain sequencing project: providing services to taxonomists for standard genome sequencing and annotation.</title>
        <authorList>
            <consortium name="The Broad Institute Genomics Platform"/>
            <consortium name="The Broad Institute Genome Sequencing Center for Infectious Disease"/>
            <person name="Wu L."/>
            <person name="Ma J."/>
        </authorList>
    </citation>
    <scope>NUCLEOTIDE SEQUENCE [LARGE SCALE GENOMIC DNA]</scope>
    <source>
        <strain evidence="3">KCTC 19466</strain>
    </source>
</reference>
<sequence>MKIALIGGHGKVALLATPELVNRGHQVTSFYRNAEHTGDVNATGATAVVLDVESATQEELADAFGGHDAVVWSAGAGGAGGADRTYAVDRDAAVRSMRAAEQAGVKRYVMVSFATADEKYLVQQDDPFYPYMAAKIAADAHLRGSALDWTILGPGKLTLDEATGRIEVLDEPGENTDTSRGNVALSIVESLDNDGSIGRTINYRDGSTPIVEVVAGTA</sequence>
<dbReference type="SUPFAM" id="SSF51735">
    <property type="entry name" value="NAD(P)-binding Rossmann-fold domains"/>
    <property type="match status" value="1"/>
</dbReference>
<dbReference type="PANTHER" id="PTHR15020">
    <property type="entry name" value="FLAVIN REDUCTASE-RELATED"/>
    <property type="match status" value="1"/>
</dbReference>
<evidence type="ECO:0000313" key="3">
    <source>
        <dbReference type="Proteomes" id="UP000642819"/>
    </source>
</evidence>
<dbReference type="PANTHER" id="PTHR15020:SF50">
    <property type="entry name" value="UPF0659 PROTEIN YMR090W"/>
    <property type="match status" value="1"/>
</dbReference>
<gene>
    <name evidence="2" type="ORF">GCM10008096_13600</name>
</gene>
<proteinExistence type="predicted"/>
<evidence type="ECO:0000313" key="2">
    <source>
        <dbReference type="EMBL" id="GHD05117.1"/>
    </source>
</evidence>
<name>A0ABQ3GGI5_9MICC</name>
<dbReference type="CDD" id="cd05243">
    <property type="entry name" value="SDR_a5"/>
    <property type="match status" value="1"/>
</dbReference>
<protein>
    <submittedName>
        <fullName evidence="2">NAD-dependent dehydratase</fullName>
    </submittedName>
</protein>
<dbReference type="EMBL" id="BMXK01000005">
    <property type="protein sequence ID" value="GHD05117.1"/>
    <property type="molecule type" value="Genomic_DNA"/>
</dbReference>
<dbReference type="InterPro" id="IPR016040">
    <property type="entry name" value="NAD(P)-bd_dom"/>
</dbReference>
<dbReference type="Proteomes" id="UP000642819">
    <property type="component" value="Unassembled WGS sequence"/>
</dbReference>
<feature type="domain" description="NAD(P)-binding" evidence="1">
    <location>
        <begin position="7"/>
        <end position="193"/>
    </location>
</feature>
<dbReference type="Pfam" id="PF13460">
    <property type="entry name" value="NAD_binding_10"/>
    <property type="match status" value="1"/>
</dbReference>
<dbReference type="InterPro" id="IPR036291">
    <property type="entry name" value="NAD(P)-bd_dom_sf"/>
</dbReference>
<organism evidence="2 3">
    <name type="scientific">Zhihengliuella salsuginis</name>
    <dbReference type="NCBI Taxonomy" id="578222"/>
    <lineage>
        <taxon>Bacteria</taxon>
        <taxon>Bacillati</taxon>
        <taxon>Actinomycetota</taxon>
        <taxon>Actinomycetes</taxon>
        <taxon>Micrococcales</taxon>
        <taxon>Micrococcaceae</taxon>
        <taxon>Zhihengliuella</taxon>
    </lineage>
</organism>